<proteinExistence type="predicted"/>
<keyword evidence="1" id="KW-1133">Transmembrane helix</keyword>
<dbReference type="AlphaFoldDB" id="A0A8W8M5M5"/>
<keyword evidence="1" id="KW-0812">Transmembrane</keyword>
<accession>A0A8W8M5M5</accession>
<feature type="transmembrane region" description="Helical" evidence="1">
    <location>
        <begin position="113"/>
        <end position="131"/>
    </location>
</feature>
<evidence type="ECO:0000256" key="1">
    <source>
        <dbReference type="SAM" id="Phobius"/>
    </source>
</evidence>
<keyword evidence="3" id="KW-1185">Reference proteome</keyword>
<evidence type="ECO:0000313" key="3">
    <source>
        <dbReference type="Proteomes" id="UP000005408"/>
    </source>
</evidence>
<protein>
    <recommendedName>
        <fullName evidence="4">EB domain-containing protein</fullName>
    </recommendedName>
</protein>
<dbReference type="EnsemblMetazoa" id="G31853.1">
    <property type="protein sequence ID" value="G31853.1:cds"/>
    <property type="gene ID" value="G31853"/>
</dbReference>
<reference evidence="2" key="1">
    <citation type="submission" date="2022-08" db="UniProtKB">
        <authorList>
            <consortium name="EnsemblMetazoa"/>
        </authorList>
    </citation>
    <scope>IDENTIFICATION</scope>
    <source>
        <strain evidence="2">05x7-T-G4-1.051#20</strain>
    </source>
</reference>
<keyword evidence="1" id="KW-0472">Membrane</keyword>
<dbReference type="Proteomes" id="UP000005408">
    <property type="component" value="Unassembled WGS sequence"/>
</dbReference>
<sequence>MEKKYEIARMEIYFVSSSYSFVRYKSCGSYCNTHFNITIGCAGEYVHDRNIGESCVRDQQCVSVNSTCNETSGMCQCKTDHVYHRKTDTCEPEPGLNESCDNTLQRSVATPNATFNVTTGVCTCAGHLMVVDTRVNDTVGNHYSGVVIGSGVIGLLLGIAFCGVLNFIINRLRNQSGLSTRTSVLNGEISVESINSNVTCNELSNNEEEGIDIYNHLHEDNIELSVQSDYEHVQQQVTEEDDYSHVTTFNANHIQIYGDYGVIS</sequence>
<evidence type="ECO:0008006" key="4">
    <source>
        <dbReference type="Google" id="ProtNLM"/>
    </source>
</evidence>
<name>A0A8W8M5M5_MAGGI</name>
<feature type="transmembrane region" description="Helical" evidence="1">
    <location>
        <begin position="143"/>
        <end position="169"/>
    </location>
</feature>
<evidence type="ECO:0000313" key="2">
    <source>
        <dbReference type="EnsemblMetazoa" id="G31853.1:cds"/>
    </source>
</evidence>
<organism evidence="2 3">
    <name type="scientific">Magallana gigas</name>
    <name type="common">Pacific oyster</name>
    <name type="synonym">Crassostrea gigas</name>
    <dbReference type="NCBI Taxonomy" id="29159"/>
    <lineage>
        <taxon>Eukaryota</taxon>
        <taxon>Metazoa</taxon>
        <taxon>Spiralia</taxon>
        <taxon>Lophotrochozoa</taxon>
        <taxon>Mollusca</taxon>
        <taxon>Bivalvia</taxon>
        <taxon>Autobranchia</taxon>
        <taxon>Pteriomorphia</taxon>
        <taxon>Ostreida</taxon>
        <taxon>Ostreoidea</taxon>
        <taxon>Ostreidae</taxon>
        <taxon>Magallana</taxon>
    </lineage>
</organism>